<reference evidence="2" key="1">
    <citation type="submission" date="2025-08" db="UniProtKB">
        <authorList>
            <consortium name="RefSeq"/>
        </authorList>
    </citation>
    <scope>IDENTIFICATION</scope>
</reference>
<dbReference type="GeneID" id="105039816"/>
<dbReference type="KEGG" id="egu:105039816"/>
<dbReference type="RefSeq" id="XP_010914400.1">
    <property type="nucleotide sequence ID" value="XM_010916098.3"/>
</dbReference>
<evidence type="ECO:0000313" key="1">
    <source>
        <dbReference type="Proteomes" id="UP000504607"/>
    </source>
</evidence>
<protein>
    <submittedName>
        <fullName evidence="2">Uncharacterized protein LOC105039816 isoform X1</fullName>
    </submittedName>
</protein>
<dbReference type="AlphaFoldDB" id="A0A6I9QS53"/>
<accession>A0A6I9QS53</accession>
<sequence length="128" mass="13972">MGKLGVRPLLCLRRRPHPIGERRRHLYPLHAVPSASTRTIFVSIFAACCSEGCSLAQLSLPVSLELLGGETIKQKKSEARSGPPEGVSDEVFGLVPEDRCGIGGVWSRDGALHDPHRLLMMGCSHFCR</sequence>
<gene>
    <name evidence="2" type="primary">LOC105039816</name>
</gene>
<keyword evidence="1" id="KW-1185">Reference proteome</keyword>
<dbReference type="InParanoid" id="A0A6I9QS53"/>
<organism evidence="1 2">
    <name type="scientific">Elaeis guineensis var. tenera</name>
    <name type="common">Oil palm</name>
    <dbReference type="NCBI Taxonomy" id="51953"/>
    <lineage>
        <taxon>Eukaryota</taxon>
        <taxon>Viridiplantae</taxon>
        <taxon>Streptophyta</taxon>
        <taxon>Embryophyta</taxon>
        <taxon>Tracheophyta</taxon>
        <taxon>Spermatophyta</taxon>
        <taxon>Magnoliopsida</taxon>
        <taxon>Liliopsida</taxon>
        <taxon>Arecaceae</taxon>
        <taxon>Arecoideae</taxon>
        <taxon>Cocoseae</taxon>
        <taxon>Elaeidinae</taxon>
        <taxon>Elaeis</taxon>
    </lineage>
</organism>
<evidence type="ECO:0000313" key="2">
    <source>
        <dbReference type="RefSeq" id="XP_010914400.1"/>
    </source>
</evidence>
<name>A0A6I9QS53_ELAGV</name>
<dbReference type="Proteomes" id="UP000504607">
    <property type="component" value="Chromosome 2"/>
</dbReference>
<proteinExistence type="predicted"/>